<accession>A0AAD6WQW5</accession>
<sequence length="218" mass="24015">MGQEKWFSLPLPNALSRTKGWTSDTGWGCMQSLLAVALGRVRGELFLGFVISSTFGLDWTRGGLCARGGSAARPWRFTSARCRCRPHGVSESAARRVLALPYPASTGQSGGGDTSQNGRKGVDSRSFFLSWRSCRAHSVVRSRNFFYFIFRHMRRRTAGLVGDSPFACMSFAPCPHWQLPPFVRRYRCGFLFSFLSGRVGQGGDSAHIVLALCCLCGL</sequence>
<gene>
    <name evidence="1" type="ORF">C8F04DRAFT_1133567</name>
</gene>
<keyword evidence="2" id="KW-1185">Reference proteome</keyword>
<feature type="non-terminal residue" evidence="1">
    <location>
        <position position="218"/>
    </location>
</feature>
<dbReference type="Proteomes" id="UP001218188">
    <property type="component" value="Unassembled WGS sequence"/>
</dbReference>
<comment type="caution">
    <text evidence="1">The sequence shown here is derived from an EMBL/GenBank/DDBJ whole genome shotgun (WGS) entry which is preliminary data.</text>
</comment>
<proteinExistence type="predicted"/>
<organism evidence="1 2">
    <name type="scientific">Mycena alexandri</name>
    <dbReference type="NCBI Taxonomy" id="1745969"/>
    <lineage>
        <taxon>Eukaryota</taxon>
        <taxon>Fungi</taxon>
        <taxon>Dikarya</taxon>
        <taxon>Basidiomycota</taxon>
        <taxon>Agaricomycotina</taxon>
        <taxon>Agaricomycetes</taxon>
        <taxon>Agaricomycetidae</taxon>
        <taxon>Agaricales</taxon>
        <taxon>Marasmiineae</taxon>
        <taxon>Mycenaceae</taxon>
        <taxon>Mycena</taxon>
    </lineage>
</organism>
<protein>
    <submittedName>
        <fullName evidence="1">Uncharacterized protein</fullName>
    </submittedName>
</protein>
<reference evidence="1" key="1">
    <citation type="submission" date="2023-03" db="EMBL/GenBank/DDBJ databases">
        <title>Massive genome expansion in bonnet fungi (Mycena s.s.) driven by repeated elements and novel gene families across ecological guilds.</title>
        <authorList>
            <consortium name="Lawrence Berkeley National Laboratory"/>
            <person name="Harder C.B."/>
            <person name="Miyauchi S."/>
            <person name="Viragh M."/>
            <person name="Kuo A."/>
            <person name="Thoen E."/>
            <person name="Andreopoulos B."/>
            <person name="Lu D."/>
            <person name="Skrede I."/>
            <person name="Drula E."/>
            <person name="Henrissat B."/>
            <person name="Morin E."/>
            <person name="Kohler A."/>
            <person name="Barry K."/>
            <person name="LaButti K."/>
            <person name="Morin E."/>
            <person name="Salamov A."/>
            <person name="Lipzen A."/>
            <person name="Mereny Z."/>
            <person name="Hegedus B."/>
            <person name="Baldrian P."/>
            <person name="Stursova M."/>
            <person name="Weitz H."/>
            <person name="Taylor A."/>
            <person name="Grigoriev I.V."/>
            <person name="Nagy L.G."/>
            <person name="Martin F."/>
            <person name="Kauserud H."/>
        </authorList>
    </citation>
    <scope>NUCLEOTIDE SEQUENCE</scope>
    <source>
        <strain evidence="1">CBHHK200</strain>
    </source>
</reference>
<name>A0AAD6WQW5_9AGAR</name>
<dbReference type="AlphaFoldDB" id="A0AAD6WQW5"/>
<evidence type="ECO:0000313" key="1">
    <source>
        <dbReference type="EMBL" id="KAJ7023753.1"/>
    </source>
</evidence>
<evidence type="ECO:0000313" key="2">
    <source>
        <dbReference type="Proteomes" id="UP001218188"/>
    </source>
</evidence>
<dbReference type="EMBL" id="JARJCM010000183">
    <property type="protein sequence ID" value="KAJ7023753.1"/>
    <property type="molecule type" value="Genomic_DNA"/>
</dbReference>